<dbReference type="PROSITE" id="PS50240">
    <property type="entry name" value="TRYPSIN_DOM"/>
    <property type="match status" value="2"/>
</dbReference>
<dbReference type="Proteomes" id="UP000678499">
    <property type="component" value="Unassembled WGS sequence"/>
</dbReference>
<dbReference type="InterPro" id="IPR001254">
    <property type="entry name" value="Trypsin_dom"/>
</dbReference>
<dbReference type="InterPro" id="IPR014044">
    <property type="entry name" value="CAP_dom"/>
</dbReference>
<feature type="chain" id="PRO_5036403222" evidence="10">
    <location>
        <begin position="26"/>
        <end position="1759"/>
    </location>
</feature>
<feature type="signal peptide" evidence="10">
    <location>
        <begin position="1"/>
        <end position="25"/>
    </location>
</feature>
<dbReference type="PROSITE" id="PS50923">
    <property type="entry name" value="SUSHI"/>
    <property type="match status" value="1"/>
</dbReference>
<dbReference type="InterPro" id="IPR018114">
    <property type="entry name" value="TRYPSIN_HIS"/>
</dbReference>
<reference evidence="13" key="1">
    <citation type="submission" date="2020-11" db="EMBL/GenBank/DDBJ databases">
        <authorList>
            <person name="Tran Van P."/>
        </authorList>
    </citation>
    <scope>NUCLEOTIDE SEQUENCE</scope>
</reference>
<keyword evidence="3 10" id="KW-0732">Signal</keyword>
<feature type="region of interest" description="Disordered" evidence="9">
    <location>
        <begin position="853"/>
        <end position="873"/>
    </location>
</feature>
<dbReference type="InterPro" id="IPR001314">
    <property type="entry name" value="Peptidase_S1A"/>
</dbReference>
<keyword evidence="8" id="KW-0378">Hydrolase</keyword>
<dbReference type="InterPro" id="IPR033116">
    <property type="entry name" value="TRYPSIN_SER"/>
</dbReference>
<dbReference type="SMART" id="SM00020">
    <property type="entry name" value="Tryp_SPc"/>
    <property type="match status" value="1"/>
</dbReference>
<dbReference type="Gene3D" id="2.10.70.10">
    <property type="entry name" value="Complement Module, domain 1"/>
    <property type="match status" value="1"/>
</dbReference>
<keyword evidence="4 7" id="KW-1015">Disulfide bond</keyword>
<accession>A0A7R9G9M2</accession>
<gene>
    <name evidence="13" type="ORF">NMOB1V02_LOCUS2103</name>
</gene>
<dbReference type="SMART" id="SM00198">
    <property type="entry name" value="SCP"/>
    <property type="match status" value="2"/>
</dbReference>
<evidence type="ECO:0000256" key="8">
    <source>
        <dbReference type="RuleBase" id="RU363034"/>
    </source>
</evidence>
<keyword evidence="14" id="KW-1185">Reference proteome</keyword>
<dbReference type="EMBL" id="OA882264">
    <property type="protein sequence ID" value="CAD7274255.1"/>
    <property type="molecule type" value="Genomic_DNA"/>
</dbReference>
<dbReference type="InterPro" id="IPR043504">
    <property type="entry name" value="Peptidase_S1_PA_chymotrypsin"/>
</dbReference>
<dbReference type="Pfam" id="PF00188">
    <property type="entry name" value="CAP"/>
    <property type="match status" value="2"/>
</dbReference>
<dbReference type="EMBL" id="CAJPEX010000227">
    <property type="protein sequence ID" value="CAG0914407.1"/>
    <property type="molecule type" value="Genomic_DNA"/>
</dbReference>
<dbReference type="GO" id="GO:0005576">
    <property type="term" value="C:extracellular region"/>
    <property type="evidence" value="ECO:0007669"/>
    <property type="project" value="UniProtKB-SubCell"/>
</dbReference>
<dbReference type="CDD" id="cd00190">
    <property type="entry name" value="Tryp_SPc"/>
    <property type="match status" value="1"/>
</dbReference>
<evidence type="ECO:0000259" key="11">
    <source>
        <dbReference type="PROSITE" id="PS50240"/>
    </source>
</evidence>
<dbReference type="InterPro" id="IPR035940">
    <property type="entry name" value="CAP_sf"/>
</dbReference>
<evidence type="ECO:0000256" key="2">
    <source>
        <dbReference type="ARBA" id="ARBA00022525"/>
    </source>
</evidence>
<evidence type="ECO:0000256" key="1">
    <source>
        <dbReference type="ARBA" id="ARBA00004613"/>
    </source>
</evidence>
<organism evidence="13">
    <name type="scientific">Notodromas monacha</name>
    <dbReference type="NCBI Taxonomy" id="399045"/>
    <lineage>
        <taxon>Eukaryota</taxon>
        <taxon>Metazoa</taxon>
        <taxon>Ecdysozoa</taxon>
        <taxon>Arthropoda</taxon>
        <taxon>Crustacea</taxon>
        <taxon>Oligostraca</taxon>
        <taxon>Ostracoda</taxon>
        <taxon>Podocopa</taxon>
        <taxon>Podocopida</taxon>
        <taxon>Cypridocopina</taxon>
        <taxon>Cypridoidea</taxon>
        <taxon>Cyprididae</taxon>
        <taxon>Notodromas</taxon>
    </lineage>
</organism>
<dbReference type="PRINTS" id="PR00722">
    <property type="entry name" value="CHYMOTRYPSIN"/>
</dbReference>
<evidence type="ECO:0000256" key="4">
    <source>
        <dbReference type="ARBA" id="ARBA00023157"/>
    </source>
</evidence>
<evidence type="ECO:0000256" key="5">
    <source>
        <dbReference type="ARBA" id="ARBA00023180"/>
    </source>
</evidence>
<comment type="similarity">
    <text evidence="6">Belongs to the peptidase S1 family. CLIP subfamily.</text>
</comment>
<evidence type="ECO:0000256" key="7">
    <source>
        <dbReference type="PROSITE-ProRule" id="PRU00302"/>
    </source>
</evidence>
<dbReference type="Pfam" id="PF00089">
    <property type="entry name" value="Trypsin"/>
    <property type="match status" value="2"/>
</dbReference>
<evidence type="ECO:0000313" key="14">
    <source>
        <dbReference type="Proteomes" id="UP000678499"/>
    </source>
</evidence>
<dbReference type="InterPro" id="IPR000436">
    <property type="entry name" value="Sushi_SCR_CCP_dom"/>
</dbReference>
<keyword evidence="8" id="KW-0720">Serine protease</keyword>
<evidence type="ECO:0000256" key="3">
    <source>
        <dbReference type="ARBA" id="ARBA00022729"/>
    </source>
</evidence>
<dbReference type="PROSITE" id="PS51257">
    <property type="entry name" value="PROKAR_LIPOPROTEIN"/>
    <property type="match status" value="1"/>
</dbReference>
<dbReference type="Gene3D" id="3.40.33.10">
    <property type="entry name" value="CAP"/>
    <property type="match status" value="2"/>
</dbReference>
<evidence type="ECO:0000256" key="6">
    <source>
        <dbReference type="ARBA" id="ARBA00024195"/>
    </source>
</evidence>
<sequence length="1759" mass="192120">MGSFVRLIRRIFVAWVALVVAGCAGRPGCYPEFSASHSGCLTGSRCPRRLYWGVSAAEKQFIVDEHNAIRADAGAANMIKLQWDDELAFVAQKWADQCQDMTDCSDCRRVARFQVGQNYYNYQRWPDTGLKRSNWTRPLSTWSKQKQSLGQYAIQNFYFYESFSGYSQIVWATTSFVGCGMVKSAFGQDSAKSTYVCNYGPAGNVQGQSVFIPGPACSRCPAGYTACVGGLCQGDGQGLPQQPPPAATRTSRLVFPAIPGTRKFIPQIVRPCQKKCLANSDAHRCDRATIVSVTNCPRNFICCYILEPPVIIPTPVAPVFPQTSSVAAIRRCEMTCVRVELSSFCAPETLDLGLTSCQVGEVCCQPKIANVDPPPLLLPTTTKTTSPPPPVAPTTEKPSQNCTGDLVCVPDQLSDSVCNSFNSGDIDIRSSLPTCGIGSTCCAPKKLAPCPPENACLPERYRTLCDPGSILENTTGCTSETGRVCCGLQSSRDRKPVQPSCDELCLKDLDAVACKAQPSALIPGKVCEDPGAVCCKLDALTSGASITNLRELKRLPCEGNGHCMAAYLKSECEQTESGQRFSDLFSCSDNRLKCCVKHDVETRSLYNSDSSDKFTSPMTKTPCGRSSNAKFPWCWFVEIVNSDSQVLCHGAIVEKMFVTTAASCLKSETKNLFVRAPGDSQKKHRVAECIPHYDYKLENLDNDLSILRLVDEIDLDDDETCILCTGGQVQHADDFFVFSTLSSDGRTFRDAVNSTAAVVESDEACRTAARFAGDSAPKNSLCLRVQRPWCGGKGAVLVRRRGTIDGTYFLAGHLSFPSRTCFASGEVSVFVDARETWAYEFLRATMTVFAAGLIDPSPEPSPRGRDSGDDQSRITDGCPVLAGLIRGRFTIVSCENNGSGFFPLSSRNKTECLQNGTRYKIGTRVSYECDDFYVLRGDAWRVCDNTGNWNGRTPFCESDCGKRYIATELVLGGNVSLAGQWPWMAALFQISLNEIVCGGALIKEKWVLTAAHCLYNPAIKFQSPPEDYYVYLGKQARSNLLDDENVQKHAVKKFILHETYSSTNMDSDLALVELSIPAELTQRVQIVCLPVRYDLSDSRLSEGNNGIVAGWGHNELDQGTDQLSYASLPFVPVKKCREETVGGVLESDGVRFLTANMFCAGFDSNTPIEKYQTVCRGDSGGPIVFQDASTAADAWYVEGVVSFYFGDRPCSGRRPGMYSVFTRIHGALAAEEIADRGKLLKKLQENLQSVFQGADLDFKIRRRANSALLDLLSTENIATVLRNDPAGRNLVERLHKGTDRIIDSLGIPRPVLSRIQSAVHNVFSSTVVDGICYKYFSANHTGCLRDDGTCVKLASGISESEKKEIVQEHNRVRRIVAIGGSLEGSDERGQPKKGFIAYQPKASRMREIRWDDELARLAQKWADRCPAVSDCVECRRVARFRVGQNLIVMNGSSTWTSVIAKWASHRSKFDHDWIYELPGFDIGPELASYAQLVSEGSYLIGCGQARFQASPKHPLYSVHVCNYGPGGLEPGDVVYLPGEPCSRCPQGHTCSENFLCSYQSSTAFIPQKLDKLGTSLSTASVKPIASTSVKPATTIKRCANKCVRMSLISLCDADAINLGITDCADEEVCCQLKRNLAQAFNPFTDAEPEGTTTTTTTTSSMATPISCPHACFPVKFAETLCKPSSFLPNAICPDKDQVCCSIGIKPEAVEPPRPALSLTALLRLVLYGVPLGPNDAFTAESSANFCFATSCRLDFDAEA</sequence>
<name>A0A7R9G9M2_9CRUS</name>
<dbReference type="FunFam" id="2.40.10.10:FF:000068">
    <property type="entry name" value="transmembrane protease serine 2"/>
    <property type="match status" value="1"/>
</dbReference>
<dbReference type="PROSITE" id="PS00134">
    <property type="entry name" value="TRYPSIN_HIS"/>
    <property type="match status" value="1"/>
</dbReference>
<feature type="compositionally biased region" description="Basic and acidic residues" evidence="9">
    <location>
        <begin position="862"/>
        <end position="873"/>
    </location>
</feature>
<dbReference type="FunFam" id="2.40.10.10:FF:000054">
    <property type="entry name" value="Complement C1r subcomponent"/>
    <property type="match status" value="1"/>
</dbReference>
<dbReference type="Gene3D" id="2.40.10.10">
    <property type="entry name" value="Trypsin-like serine proteases"/>
    <property type="match status" value="3"/>
</dbReference>
<feature type="disulfide bond" evidence="7">
    <location>
        <begin position="929"/>
        <end position="956"/>
    </location>
</feature>
<comment type="subcellular location">
    <subcellularLocation>
        <location evidence="1">Secreted</location>
    </subcellularLocation>
</comment>
<evidence type="ECO:0000256" key="9">
    <source>
        <dbReference type="SAM" id="MobiDB-lite"/>
    </source>
</evidence>
<dbReference type="CDD" id="cd05380">
    <property type="entry name" value="CAP_euk"/>
    <property type="match status" value="2"/>
</dbReference>
<dbReference type="GO" id="GO:0006508">
    <property type="term" value="P:proteolysis"/>
    <property type="evidence" value="ECO:0007669"/>
    <property type="project" value="UniProtKB-KW"/>
</dbReference>
<dbReference type="Pfam" id="PF00084">
    <property type="entry name" value="Sushi"/>
    <property type="match status" value="1"/>
</dbReference>
<dbReference type="InterPro" id="IPR009003">
    <property type="entry name" value="Peptidase_S1_PA"/>
</dbReference>
<feature type="domain" description="Peptidase S1" evidence="11">
    <location>
        <begin position="605"/>
        <end position="847"/>
    </location>
</feature>
<evidence type="ECO:0000256" key="10">
    <source>
        <dbReference type="SAM" id="SignalP"/>
    </source>
</evidence>
<keyword evidence="5" id="KW-0325">Glycoprotein</keyword>
<dbReference type="GO" id="GO:0004252">
    <property type="term" value="F:serine-type endopeptidase activity"/>
    <property type="evidence" value="ECO:0007669"/>
    <property type="project" value="InterPro"/>
</dbReference>
<dbReference type="CDD" id="cd00033">
    <property type="entry name" value="CCP"/>
    <property type="match status" value="1"/>
</dbReference>
<keyword evidence="7" id="KW-0768">Sushi</keyword>
<dbReference type="OrthoDB" id="2019384at2759"/>
<dbReference type="PANTHER" id="PTHR24256">
    <property type="entry name" value="TRYPTASE-RELATED"/>
    <property type="match status" value="1"/>
</dbReference>
<dbReference type="SMART" id="SM00032">
    <property type="entry name" value="CCP"/>
    <property type="match status" value="1"/>
</dbReference>
<dbReference type="SUPFAM" id="SSF55797">
    <property type="entry name" value="PR-1-like"/>
    <property type="match status" value="2"/>
</dbReference>
<feature type="domain" description="Sushi" evidence="12">
    <location>
        <begin position="892"/>
        <end position="958"/>
    </location>
</feature>
<keyword evidence="8" id="KW-0645">Protease</keyword>
<evidence type="ECO:0000259" key="12">
    <source>
        <dbReference type="PROSITE" id="PS50923"/>
    </source>
</evidence>
<keyword evidence="2" id="KW-0964">Secreted</keyword>
<comment type="caution">
    <text evidence="7">Lacks conserved residue(s) required for the propagation of feature annotation.</text>
</comment>
<protein>
    <submittedName>
        <fullName evidence="13">Uncharacterized protein</fullName>
    </submittedName>
</protein>
<proteinExistence type="inferred from homology"/>
<feature type="domain" description="Peptidase S1" evidence="11">
    <location>
        <begin position="970"/>
        <end position="1248"/>
    </location>
</feature>
<dbReference type="InterPro" id="IPR051487">
    <property type="entry name" value="Ser/Thr_Proteases_Immune/Dev"/>
</dbReference>
<dbReference type="PROSITE" id="PS00135">
    <property type="entry name" value="TRYPSIN_SER"/>
    <property type="match status" value="1"/>
</dbReference>
<dbReference type="SUPFAM" id="SSF50494">
    <property type="entry name" value="Trypsin-like serine proteases"/>
    <property type="match status" value="2"/>
</dbReference>
<evidence type="ECO:0000313" key="13">
    <source>
        <dbReference type="EMBL" id="CAD7274255.1"/>
    </source>
</evidence>